<evidence type="ECO:0000256" key="5">
    <source>
        <dbReference type="ARBA" id="ARBA00022840"/>
    </source>
</evidence>
<evidence type="ECO:0000256" key="10">
    <source>
        <dbReference type="RuleBase" id="RU003756"/>
    </source>
</evidence>
<evidence type="ECO:0000256" key="8">
    <source>
        <dbReference type="ARBA" id="ARBA00024647"/>
    </source>
</evidence>
<dbReference type="Pfam" id="PF05192">
    <property type="entry name" value="MutS_III"/>
    <property type="match status" value="1"/>
</dbReference>
<dbReference type="EMBL" id="AP022345">
    <property type="protein sequence ID" value="BBU69506.1"/>
    <property type="molecule type" value="Genomic_DNA"/>
</dbReference>
<dbReference type="InterPro" id="IPR017261">
    <property type="entry name" value="DNA_mismatch_repair_MutS/MSH"/>
</dbReference>
<evidence type="ECO:0000256" key="1">
    <source>
        <dbReference type="ARBA" id="ARBA00006271"/>
    </source>
</evidence>
<dbReference type="InterPro" id="IPR007695">
    <property type="entry name" value="DNA_mismatch_repair_MutS-lik_N"/>
</dbReference>
<sequence>MSLPGVIADMSKKSAAAETPEPTLTPMMRQYLAIKESVPDTLLFYRLGDFYELFHGDAEKAARILDITLTKRGQTPMAGVPFHAADQYIARLIKAGESVAICEQIGDPATSKGPVERAISRIVTPGTVSDATLMDERRENHLMALYPSGARWGAAWVSLAAGRITLAEIPADQISTLLGRVEPSELLIPETQPWLESNQRPLRRADWLFDADSGSRTLCRALNVNALNAFGIDPIEDQPALAATSALLDYIQATQLRKPEMLGISLVQVERPNQYLRMDAITRRNLELTESLRLASGPNAEPTTLFHILDQTMTSMGTRALRHALHHPSADDTIPAKRHQLIDTLLGRTDLLEQLRSLFKSFCDIERIAGRIALQSVRPRELAALRDTLTQWPVLAALLEQLEKAALDQTVLQQLTTKLIQSAAPAQLSQLLTRALHIEPALNVRDGGVIADGYDPDLDELRQIQTHCGDFLLDLETRERAATGITTLKVEYNRVHGFYIEVSQAQSAKVPEHYRRRQTLKNAERYITPELKAFEDKALSAQDRALAREKQLFDALLQQLQAHVIALKSVASDIAELDLVASFAQSAHERGWCKPSFSPIPEIDICDGRHPVVEQALRKDGKPFVENDTRLHPDRQCLLITGPNMGGKSTFMRQTALIVLLARIGSYVPARSARIGRINALFTRIGASDDLASGRSTFMVEMTETAAILNQADANSLVLMDEIGRGTSTFDGLALASAVLKQVLRQNKSLTLFATHYFELTRLSEKFKPLENVHLNAVEHHDRIVFLHRVQPGPANQSYGIEVASLAGIPASVVRDARRTLLELESQSIQHSPMQAEGSNQTDFFDSNDASATDLIAEAATTQQRTPVDALLDDLDPDSLTPRQALDALYQLKNLSRQS</sequence>
<keyword evidence="6 9" id="KW-0238">DNA-binding</keyword>
<keyword evidence="12" id="KW-1185">Reference proteome</keyword>
<dbReference type="AlphaFoldDB" id="A0A679ICV6"/>
<dbReference type="SUPFAM" id="SSF55271">
    <property type="entry name" value="DNA repair protein MutS, domain I"/>
    <property type="match status" value="1"/>
</dbReference>
<accession>A0A679ICV6</accession>
<dbReference type="InterPro" id="IPR000432">
    <property type="entry name" value="DNA_mismatch_repair_MutS_C"/>
</dbReference>
<dbReference type="SMART" id="SM00533">
    <property type="entry name" value="MUTSd"/>
    <property type="match status" value="1"/>
</dbReference>
<dbReference type="FunFam" id="3.40.50.300:FF:000870">
    <property type="entry name" value="MutS protein homolog 4"/>
    <property type="match status" value="1"/>
</dbReference>
<name>A0A679ICV6_9RHOO</name>
<dbReference type="Pfam" id="PF01624">
    <property type="entry name" value="MutS_I"/>
    <property type="match status" value="1"/>
</dbReference>
<proteinExistence type="inferred from homology"/>
<evidence type="ECO:0000313" key="11">
    <source>
        <dbReference type="EMBL" id="BBU69506.1"/>
    </source>
</evidence>
<dbReference type="PANTHER" id="PTHR11361">
    <property type="entry name" value="DNA MISMATCH REPAIR PROTEIN MUTS FAMILY MEMBER"/>
    <property type="match status" value="1"/>
</dbReference>
<dbReference type="GO" id="GO:0006298">
    <property type="term" value="P:mismatch repair"/>
    <property type="evidence" value="ECO:0007669"/>
    <property type="project" value="UniProtKB-UniRule"/>
</dbReference>
<gene>
    <name evidence="9 11" type="primary">mutS</name>
    <name evidence="11" type="ORF">ICHIAU1_17890</name>
</gene>
<comment type="function">
    <text evidence="8 9">This protein is involved in the repair of mismatches in DNA. It is possible that it carries out the mismatch recognition step. This protein has a weak ATPase activity.</text>
</comment>
<reference evidence="12" key="1">
    <citation type="submission" date="2020-01" db="EMBL/GenBank/DDBJ databases">
        <title>Phosphoaccumulans saitamaens gen. nov., sp. nov., a polyphosphate accumulating bacterium isolated from surface river water.</title>
        <authorList>
            <person name="Watanabe K."/>
            <person name="Suda W."/>
        </authorList>
    </citation>
    <scope>NUCLEOTIDE SEQUENCE [LARGE SCALE GENOMIC DNA]</scope>
    <source>
        <strain evidence="12">ICHIAU1</strain>
    </source>
</reference>
<dbReference type="InterPro" id="IPR036187">
    <property type="entry name" value="DNA_mismatch_repair_MutS_sf"/>
</dbReference>
<dbReference type="InterPro" id="IPR007861">
    <property type="entry name" value="DNA_mismatch_repair_MutS_clamp"/>
</dbReference>
<dbReference type="SUPFAM" id="SSF48334">
    <property type="entry name" value="DNA repair protein MutS, domain III"/>
    <property type="match status" value="1"/>
</dbReference>
<evidence type="ECO:0000256" key="6">
    <source>
        <dbReference type="ARBA" id="ARBA00023125"/>
    </source>
</evidence>
<dbReference type="InterPro" id="IPR005748">
    <property type="entry name" value="DNA_mismatch_repair_MutS"/>
</dbReference>
<keyword evidence="4 9" id="KW-0227">DNA damage</keyword>
<dbReference type="Gene3D" id="6.10.140.430">
    <property type="match status" value="1"/>
</dbReference>
<dbReference type="GO" id="GO:0005829">
    <property type="term" value="C:cytosol"/>
    <property type="evidence" value="ECO:0007669"/>
    <property type="project" value="TreeGrafter"/>
</dbReference>
<dbReference type="NCBIfam" id="TIGR01070">
    <property type="entry name" value="mutS1"/>
    <property type="match status" value="1"/>
</dbReference>
<feature type="binding site" evidence="9">
    <location>
        <begin position="642"/>
        <end position="649"/>
    </location>
    <ligand>
        <name>ATP</name>
        <dbReference type="ChEBI" id="CHEBI:30616"/>
    </ligand>
</feature>
<dbReference type="CDD" id="cd03284">
    <property type="entry name" value="ABC_MutS1"/>
    <property type="match status" value="1"/>
</dbReference>
<dbReference type="PROSITE" id="PS00486">
    <property type="entry name" value="DNA_MISMATCH_REPAIR_2"/>
    <property type="match status" value="1"/>
</dbReference>
<dbReference type="GO" id="GO:0003684">
    <property type="term" value="F:damaged DNA binding"/>
    <property type="evidence" value="ECO:0007669"/>
    <property type="project" value="UniProtKB-UniRule"/>
</dbReference>
<evidence type="ECO:0000256" key="7">
    <source>
        <dbReference type="ARBA" id="ARBA00023204"/>
    </source>
</evidence>
<comment type="similarity">
    <text evidence="1 9 10">Belongs to the DNA mismatch repair MutS family.</text>
</comment>
<dbReference type="GO" id="GO:0140664">
    <property type="term" value="F:ATP-dependent DNA damage sensor activity"/>
    <property type="evidence" value="ECO:0007669"/>
    <property type="project" value="InterPro"/>
</dbReference>
<dbReference type="SUPFAM" id="SSF52540">
    <property type="entry name" value="P-loop containing nucleoside triphosphate hydrolases"/>
    <property type="match status" value="1"/>
</dbReference>
<dbReference type="SMART" id="SM00534">
    <property type="entry name" value="MUTSac"/>
    <property type="match status" value="1"/>
</dbReference>
<dbReference type="Pfam" id="PF00488">
    <property type="entry name" value="MutS_V"/>
    <property type="match status" value="1"/>
</dbReference>
<dbReference type="Gene3D" id="1.10.1420.10">
    <property type="match status" value="2"/>
</dbReference>
<dbReference type="InterPro" id="IPR027417">
    <property type="entry name" value="P-loop_NTPase"/>
</dbReference>
<keyword evidence="3 9" id="KW-0547">Nucleotide-binding</keyword>
<dbReference type="SUPFAM" id="SSF53150">
    <property type="entry name" value="DNA repair protein MutS, domain II"/>
    <property type="match status" value="1"/>
</dbReference>
<dbReference type="NCBIfam" id="NF003810">
    <property type="entry name" value="PRK05399.1"/>
    <property type="match status" value="1"/>
</dbReference>
<dbReference type="GO" id="GO:0030983">
    <property type="term" value="F:mismatched DNA binding"/>
    <property type="evidence" value="ECO:0007669"/>
    <property type="project" value="InterPro"/>
</dbReference>
<keyword evidence="5 9" id="KW-0067">ATP-binding</keyword>
<dbReference type="FunFam" id="3.40.1170.10:FF:000001">
    <property type="entry name" value="DNA mismatch repair protein MutS"/>
    <property type="match status" value="1"/>
</dbReference>
<dbReference type="Gene3D" id="3.40.1170.10">
    <property type="entry name" value="DNA repair protein MutS, domain I"/>
    <property type="match status" value="1"/>
</dbReference>
<dbReference type="InterPro" id="IPR036678">
    <property type="entry name" value="MutS_con_dom_sf"/>
</dbReference>
<dbReference type="HAMAP" id="MF_00096">
    <property type="entry name" value="MutS"/>
    <property type="match status" value="1"/>
</dbReference>
<organism evidence="11 12">
    <name type="scientific">Fluviibacter phosphoraccumulans</name>
    <dbReference type="NCBI Taxonomy" id="1751046"/>
    <lineage>
        <taxon>Bacteria</taxon>
        <taxon>Pseudomonadati</taxon>
        <taxon>Pseudomonadota</taxon>
        <taxon>Betaproteobacteria</taxon>
        <taxon>Rhodocyclales</taxon>
        <taxon>Fluviibacteraceae</taxon>
        <taxon>Fluviibacter</taxon>
    </lineage>
</organism>
<dbReference type="PANTHER" id="PTHR11361:SF34">
    <property type="entry name" value="DNA MISMATCH REPAIR PROTEIN MSH1, MITOCHONDRIAL"/>
    <property type="match status" value="1"/>
</dbReference>
<dbReference type="InterPro" id="IPR007696">
    <property type="entry name" value="DNA_mismatch_repair_MutS_core"/>
</dbReference>
<keyword evidence="7 9" id="KW-0234">DNA repair</keyword>
<evidence type="ECO:0000256" key="2">
    <source>
        <dbReference type="ARBA" id="ARBA00021982"/>
    </source>
</evidence>
<dbReference type="InterPro" id="IPR007860">
    <property type="entry name" value="DNA_mmatch_repair_MutS_con_dom"/>
</dbReference>
<evidence type="ECO:0000256" key="3">
    <source>
        <dbReference type="ARBA" id="ARBA00022741"/>
    </source>
</evidence>
<dbReference type="Pfam" id="PF05190">
    <property type="entry name" value="MutS_IV"/>
    <property type="match status" value="1"/>
</dbReference>
<dbReference type="PIRSF" id="PIRSF037677">
    <property type="entry name" value="DNA_mis_repair_Msh6"/>
    <property type="match status" value="1"/>
</dbReference>
<evidence type="ECO:0000313" key="12">
    <source>
        <dbReference type="Proteomes" id="UP000463961"/>
    </source>
</evidence>
<dbReference type="InterPro" id="IPR016151">
    <property type="entry name" value="DNA_mismatch_repair_MutS_N"/>
</dbReference>
<dbReference type="Pfam" id="PF05188">
    <property type="entry name" value="MutS_II"/>
    <property type="match status" value="1"/>
</dbReference>
<protein>
    <recommendedName>
        <fullName evidence="2 9">DNA mismatch repair protein MutS</fullName>
    </recommendedName>
</protein>
<dbReference type="Proteomes" id="UP000463961">
    <property type="component" value="Chromosome"/>
</dbReference>
<dbReference type="GO" id="GO:0005524">
    <property type="term" value="F:ATP binding"/>
    <property type="evidence" value="ECO:0007669"/>
    <property type="project" value="UniProtKB-UniRule"/>
</dbReference>
<evidence type="ECO:0000256" key="9">
    <source>
        <dbReference type="HAMAP-Rule" id="MF_00096"/>
    </source>
</evidence>
<dbReference type="Gene3D" id="3.30.420.110">
    <property type="entry name" value="MutS, connector domain"/>
    <property type="match status" value="1"/>
</dbReference>
<dbReference type="Gene3D" id="3.40.50.300">
    <property type="entry name" value="P-loop containing nucleotide triphosphate hydrolases"/>
    <property type="match status" value="1"/>
</dbReference>
<dbReference type="InterPro" id="IPR045076">
    <property type="entry name" value="MutS"/>
</dbReference>
<evidence type="ECO:0000256" key="4">
    <source>
        <dbReference type="ARBA" id="ARBA00022763"/>
    </source>
</evidence>